<dbReference type="Proteomes" id="UP000655420">
    <property type="component" value="Unassembled WGS sequence"/>
</dbReference>
<feature type="domain" description="4Fe-4S ferredoxin-type" evidence="8">
    <location>
        <begin position="307"/>
        <end position="338"/>
    </location>
</feature>
<accession>A0A8J7SGB4</accession>
<dbReference type="GO" id="GO:0046872">
    <property type="term" value="F:metal ion binding"/>
    <property type="evidence" value="ECO:0007669"/>
    <property type="project" value="UniProtKB-KW"/>
</dbReference>
<dbReference type="Pfam" id="PF02589">
    <property type="entry name" value="LUD_dom"/>
    <property type="match status" value="1"/>
</dbReference>
<dbReference type="PANTHER" id="PTHR47153:SF2">
    <property type="entry name" value="LACTATE UTILIZATION PROTEIN B"/>
    <property type="match status" value="1"/>
</dbReference>
<protein>
    <submittedName>
        <fullName evidence="9">Lactate utilization protein</fullName>
    </submittedName>
</protein>
<dbReference type="InterPro" id="IPR004452">
    <property type="entry name" value="LutB/LldF"/>
</dbReference>
<reference evidence="9" key="1">
    <citation type="submission" date="2020-12" db="EMBL/GenBank/DDBJ databases">
        <title>Bacterial taxonomy.</title>
        <authorList>
            <person name="Pan X."/>
        </authorList>
    </citation>
    <scope>NUCLEOTIDE SEQUENCE</scope>
    <source>
        <strain evidence="9">M0105</strain>
    </source>
</reference>
<dbReference type="Gene3D" id="3.40.50.10420">
    <property type="entry name" value="NagB/RpiA/CoA transferase-like"/>
    <property type="match status" value="1"/>
</dbReference>
<evidence type="ECO:0000256" key="2">
    <source>
        <dbReference type="ARBA" id="ARBA00022485"/>
    </source>
</evidence>
<name>A0A8J7SGB4_9RHOB</name>
<dbReference type="RefSeq" id="WP_200612768.1">
    <property type="nucleotide sequence ID" value="NZ_JAEHHL010000012.1"/>
</dbReference>
<dbReference type="InterPro" id="IPR037171">
    <property type="entry name" value="NagB/RpiA_transferase-like"/>
</dbReference>
<proteinExistence type="predicted"/>
<dbReference type="PANTHER" id="PTHR47153">
    <property type="entry name" value="LACTATE UTILIZATION PROTEIN B"/>
    <property type="match status" value="1"/>
</dbReference>
<keyword evidence="4" id="KW-0677">Repeat</keyword>
<evidence type="ECO:0000256" key="6">
    <source>
        <dbReference type="ARBA" id="ARBA00023004"/>
    </source>
</evidence>
<keyword evidence="7" id="KW-0411">Iron-sulfur</keyword>
<dbReference type="PROSITE" id="PS51379">
    <property type="entry name" value="4FE4S_FER_2"/>
    <property type="match status" value="1"/>
</dbReference>
<dbReference type="InterPro" id="IPR017896">
    <property type="entry name" value="4Fe4S_Fe-S-bd"/>
</dbReference>
<dbReference type="GO" id="GO:0006089">
    <property type="term" value="P:lactate metabolic process"/>
    <property type="evidence" value="ECO:0007669"/>
    <property type="project" value="InterPro"/>
</dbReference>
<keyword evidence="1" id="KW-0813">Transport</keyword>
<evidence type="ECO:0000256" key="5">
    <source>
        <dbReference type="ARBA" id="ARBA00022982"/>
    </source>
</evidence>
<gene>
    <name evidence="9" type="ORF">H0I76_17175</name>
</gene>
<dbReference type="EMBL" id="JAEHHL010000012">
    <property type="protein sequence ID" value="MBK0400933.1"/>
    <property type="molecule type" value="Genomic_DNA"/>
</dbReference>
<keyword evidence="6" id="KW-0408">Iron</keyword>
<dbReference type="PROSITE" id="PS00198">
    <property type="entry name" value="4FE4S_FER_1"/>
    <property type="match status" value="1"/>
</dbReference>
<organism evidence="9 10">
    <name type="scientific">Thermohalobaculum xanthum</name>
    <dbReference type="NCBI Taxonomy" id="2753746"/>
    <lineage>
        <taxon>Bacteria</taxon>
        <taxon>Pseudomonadati</taxon>
        <taxon>Pseudomonadota</taxon>
        <taxon>Alphaproteobacteria</taxon>
        <taxon>Rhodobacterales</taxon>
        <taxon>Paracoccaceae</taxon>
        <taxon>Thermohalobaculum</taxon>
    </lineage>
</organism>
<sequence>MSAHAPTTPRFKQNAREALANKNIQAAMGNAQAGFVAKRAAARAALPEFDDIRDAARDLKNHVLANLDAYLERYEAKVTAAGGHVHWAETAEDAQRIVLDICREAGAKTVNKGKSMISEECGINDFLEEHGVRAQETDLGEYIIQLRHEMPSHIIAPAVHVTVPEVEAEFRKAHTHLDPGRNLAELPSLLAEARGVLREKYFGAEVGITGANMLIAETGQSVIVTNEGNGDLSQSLPRVHIVMASIEKIVPTLEDASTVLRVLARSATGQEITVYTTFSSGPRRPEDPDGPEEYHVVLLDNGRTGMLGTEFQEMLRCIRCGACMNHCPVYQSVGGHAYGWVYPGPMGAVLTPSLIGVEKGGQLPNASTFCGRCESVCPMRIPLPKMMRHWREREFEKNLTPSAARWGLAAWRFLGTRAWAYRLVTAASARALALAAMGKGRLARLPMGGGWTAHRDFPAPQGRTFQSQWRGER</sequence>
<dbReference type="AlphaFoldDB" id="A0A8J7SGB4"/>
<comment type="caution">
    <text evidence="9">The sequence shown here is derived from an EMBL/GenBank/DDBJ whole genome shotgun (WGS) entry which is preliminary data.</text>
</comment>
<keyword evidence="3" id="KW-0479">Metal-binding</keyword>
<dbReference type="InterPro" id="IPR024185">
    <property type="entry name" value="FTHF_cligase-like_sf"/>
</dbReference>
<keyword evidence="10" id="KW-1185">Reference proteome</keyword>
<evidence type="ECO:0000256" key="4">
    <source>
        <dbReference type="ARBA" id="ARBA00022737"/>
    </source>
</evidence>
<evidence type="ECO:0000259" key="8">
    <source>
        <dbReference type="PROSITE" id="PS51379"/>
    </source>
</evidence>
<dbReference type="Pfam" id="PF13183">
    <property type="entry name" value="Fer4_8"/>
    <property type="match status" value="1"/>
</dbReference>
<dbReference type="SUPFAM" id="SSF46548">
    <property type="entry name" value="alpha-helical ferredoxin"/>
    <property type="match status" value="1"/>
</dbReference>
<dbReference type="GO" id="GO:0051539">
    <property type="term" value="F:4 iron, 4 sulfur cluster binding"/>
    <property type="evidence" value="ECO:0007669"/>
    <property type="project" value="UniProtKB-KW"/>
</dbReference>
<keyword evidence="2" id="KW-0004">4Fe-4S</keyword>
<evidence type="ECO:0000313" key="9">
    <source>
        <dbReference type="EMBL" id="MBK0400933.1"/>
    </source>
</evidence>
<keyword evidence="5" id="KW-0249">Electron transport</keyword>
<evidence type="ECO:0000256" key="7">
    <source>
        <dbReference type="ARBA" id="ARBA00023014"/>
    </source>
</evidence>
<evidence type="ECO:0000256" key="1">
    <source>
        <dbReference type="ARBA" id="ARBA00022448"/>
    </source>
</evidence>
<evidence type="ECO:0000313" key="10">
    <source>
        <dbReference type="Proteomes" id="UP000655420"/>
    </source>
</evidence>
<dbReference type="SUPFAM" id="SSF100950">
    <property type="entry name" value="NagB/RpiA/CoA transferase-like"/>
    <property type="match status" value="1"/>
</dbReference>
<dbReference type="InterPro" id="IPR017900">
    <property type="entry name" value="4Fe4S_Fe_S_CS"/>
</dbReference>
<evidence type="ECO:0000256" key="3">
    <source>
        <dbReference type="ARBA" id="ARBA00022723"/>
    </source>
</evidence>
<dbReference type="Gene3D" id="1.10.1060.10">
    <property type="entry name" value="Alpha-helical ferredoxin"/>
    <property type="match status" value="1"/>
</dbReference>
<dbReference type="InterPro" id="IPR009051">
    <property type="entry name" value="Helical_ferredxn"/>
</dbReference>
<dbReference type="InterPro" id="IPR003741">
    <property type="entry name" value="LUD_dom"/>
</dbReference>